<keyword evidence="2" id="KW-1185">Reference proteome</keyword>
<organism evidence="1 2">
    <name type="scientific">Colletotrichum paranaense</name>
    <dbReference type="NCBI Taxonomy" id="1914294"/>
    <lineage>
        <taxon>Eukaryota</taxon>
        <taxon>Fungi</taxon>
        <taxon>Dikarya</taxon>
        <taxon>Ascomycota</taxon>
        <taxon>Pezizomycotina</taxon>
        <taxon>Sordariomycetes</taxon>
        <taxon>Hypocreomycetidae</taxon>
        <taxon>Glomerellales</taxon>
        <taxon>Glomerellaceae</taxon>
        <taxon>Colletotrichum</taxon>
        <taxon>Colletotrichum acutatum species complex</taxon>
    </lineage>
</organism>
<reference evidence="1 2" key="1">
    <citation type="submission" date="2016-10" db="EMBL/GenBank/DDBJ databases">
        <title>The genome sequence of Colletotrichum fioriniae PJ7.</title>
        <authorList>
            <person name="Baroncelli R."/>
        </authorList>
    </citation>
    <scope>NUCLEOTIDE SEQUENCE [LARGE SCALE GENOMIC DNA]</scope>
    <source>
        <strain evidence="1 2">IMI 384185</strain>
    </source>
</reference>
<evidence type="ECO:0000313" key="2">
    <source>
        <dbReference type="Proteomes" id="UP001241169"/>
    </source>
</evidence>
<dbReference type="RefSeq" id="XP_060351224.1">
    <property type="nucleotide sequence ID" value="XM_060489758.1"/>
</dbReference>
<gene>
    <name evidence="1" type="ORF">CPAR01_05480</name>
</gene>
<evidence type="ECO:0000313" key="1">
    <source>
        <dbReference type="EMBL" id="KAK1542093.1"/>
    </source>
</evidence>
<dbReference type="GeneID" id="85373657"/>
<protein>
    <submittedName>
        <fullName evidence="1">Uncharacterized protein</fullName>
    </submittedName>
</protein>
<sequence>MAHIPPWMPTYPMTYSMLATVLTYYVKLSCAAPSPGLTLLHVQDLMTENLEPNSGGGTGFGTEHRCVKWQELMDGDEPITLRF</sequence>
<name>A0ABQ9SRH7_9PEZI</name>
<dbReference type="Proteomes" id="UP001241169">
    <property type="component" value="Unassembled WGS sequence"/>
</dbReference>
<proteinExistence type="predicted"/>
<dbReference type="EMBL" id="MOPA01000004">
    <property type="protein sequence ID" value="KAK1542093.1"/>
    <property type="molecule type" value="Genomic_DNA"/>
</dbReference>
<accession>A0ABQ9SRH7</accession>
<comment type="caution">
    <text evidence="1">The sequence shown here is derived from an EMBL/GenBank/DDBJ whole genome shotgun (WGS) entry which is preliminary data.</text>
</comment>